<dbReference type="AlphaFoldDB" id="A0A4Z1H6K5"/>
<protein>
    <submittedName>
        <fullName evidence="2">Uncharacterized protein</fullName>
    </submittedName>
</protein>
<reference evidence="2 3" key="1">
    <citation type="submission" date="2017-12" db="EMBL/GenBank/DDBJ databases">
        <title>Comparative genomics of Botrytis spp.</title>
        <authorList>
            <person name="Valero-Jimenez C.A."/>
            <person name="Tapia P."/>
            <person name="Veloso J."/>
            <person name="Silva-Moreno E."/>
            <person name="Staats M."/>
            <person name="Valdes J.H."/>
            <person name="Van Kan J.A.L."/>
        </authorList>
    </citation>
    <scope>NUCLEOTIDE SEQUENCE [LARGE SCALE GENOMIC DNA]</scope>
    <source>
        <strain evidence="2 3">MUCL11595</strain>
    </source>
</reference>
<evidence type="ECO:0000256" key="1">
    <source>
        <dbReference type="SAM" id="MobiDB-lite"/>
    </source>
</evidence>
<comment type="caution">
    <text evidence="2">The sequence shown here is derived from an EMBL/GenBank/DDBJ whole genome shotgun (WGS) entry which is preliminary data.</text>
</comment>
<evidence type="ECO:0000313" key="3">
    <source>
        <dbReference type="Proteomes" id="UP000297527"/>
    </source>
</evidence>
<sequence>MQEAWRGVVFSTQDAVTKQYNLASLAAMALSFVNHDWLGITVLRRLNNKDISEGALSFELMRISGVSAQIAGVTYNKSRMKLWLFWKERLEALEEDLDENTRVWAKNTVEYMSDFDSMLGHGITKGNKTGGDNRENAENLNPNKGNEISSGDSEDINENFYDTHCRGSLSRSASLCLKKKLQLAMNDPSMASLFRRYIV</sequence>
<name>A0A4Z1H6K5_9HELO</name>
<feature type="compositionally biased region" description="Polar residues" evidence="1">
    <location>
        <begin position="138"/>
        <end position="151"/>
    </location>
</feature>
<dbReference type="Proteomes" id="UP000297527">
    <property type="component" value="Unassembled WGS sequence"/>
</dbReference>
<feature type="region of interest" description="Disordered" evidence="1">
    <location>
        <begin position="125"/>
        <end position="152"/>
    </location>
</feature>
<keyword evidence="3" id="KW-1185">Reference proteome</keyword>
<accession>A0A4Z1H6K5</accession>
<dbReference type="OrthoDB" id="5403091at2759"/>
<proteinExistence type="predicted"/>
<evidence type="ECO:0000313" key="2">
    <source>
        <dbReference type="EMBL" id="TGO44445.1"/>
    </source>
</evidence>
<dbReference type="EMBL" id="PQXN01000515">
    <property type="protein sequence ID" value="TGO44445.1"/>
    <property type="molecule type" value="Genomic_DNA"/>
</dbReference>
<organism evidence="2 3">
    <name type="scientific">Botryotinia convoluta</name>
    <dbReference type="NCBI Taxonomy" id="54673"/>
    <lineage>
        <taxon>Eukaryota</taxon>
        <taxon>Fungi</taxon>
        <taxon>Dikarya</taxon>
        <taxon>Ascomycota</taxon>
        <taxon>Pezizomycotina</taxon>
        <taxon>Leotiomycetes</taxon>
        <taxon>Helotiales</taxon>
        <taxon>Sclerotiniaceae</taxon>
        <taxon>Botryotinia</taxon>
    </lineage>
</organism>
<gene>
    <name evidence="2" type="ORF">BCON_0517g00030</name>
</gene>